<name>A0ACA9KIU4_9GLOM</name>
<comment type="caution">
    <text evidence="1">The sequence shown here is derived from an EMBL/GenBank/DDBJ whole genome shotgun (WGS) entry which is preliminary data.</text>
</comment>
<protein>
    <submittedName>
        <fullName evidence="1">879_t:CDS:1</fullName>
    </submittedName>
</protein>
<evidence type="ECO:0000313" key="2">
    <source>
        <dbReference type="Proteomes" id="UP000789860"/>
    </source>
</evidence>
<gene>
    <name evidence="1" type="ORF">SCALOS_LOCUS2228</name>
</gene>
<sequence length="323" mass="38999">MSKIIPKFIETNTYRKFLLFEENDKILNIDDFRYEENNDEVKFKVIITEGEYKGQEAFLIDTDNSYHIYYKDKKYMIIEPDEFTYGHGSYSGADGTHHYLLLMFKNVQLDEIPDEFTCKFNGKDIKKTTCCGKECFDITDIGEYIVYKDSKLHQHEYDSNYKYLFFMNNEEILNLDNFKYEDDYIKNVSQIKVSLSEKHSGNQAFLIHKKHTYKIYYNDRFFMELEPDLYDFHHIIDTEKDRHFLSMSFDGEQIKHVPEEFTCKLNGEDVLKTWFCDTKYFNISEIGEYDIFKDGKSYCKIITEKTWNYRVENKQRNFIISYH</sequence>
<accession>A0ACA9KIU4</accession>
<reference evidence="1" key="1">
    <citation type="submission" date="2021-06" db="EMBL/GenBank/DDBJ databases">
        <authorList>
            <person name="Kallberg Y."/>
            <person name="Tangrot J."/>
            <person name="Rosling A."/>
        </authorList>
    </citation>
    <scope>NUCLEOTIDE SEQUENCE</scope>
    <source>
        <strain evidence="1">AU212A</strain>
    </source>
</reference>
<dbReference type="EMBL" id="CAJVPM010001899">
    <property type="protein sequence ID" value="CAG8476060.1"/>
    <property type="molecule type" value="Genomic_DNA"/>
</dbReference>
<organism evidence="1 2">
    <name type="scientific">Scutellospora calospora</name>
    <dbReference type="NCBI Taxonomy" id="85575"/>
    <lineage>
        <taxon>Eukaryota</taxon>
        <taxon>Fungi</taxon>
        <taxon>Fungi incertae sedis</taxon>
        <taxon>Mucoromycota</taxon>
        <taxon>Glomeromycotina</taxon>
        <taxon>Glomeromycetes</taxon>
        <taxon>Diversisporales</taxon>
        <taxon>Gigasporaceae</taxon>
        <taxon>Scutellospora</taxon>
    </lineage>
</organism>
<evidence type="ECO:0000313" key="1">
    <source>
        <dbReference type="EMBL" id="CAG8476060.1"/>
    </source>
</evidence>
<proteinExistence type="predicted"/>
<dbReference type="Proteomes" id="UP000789860">
    <property type="component" value="Unassembled WGS sequence"/>
</dbReference>
<keyword evidence="2" id="KW-1185">Reference proteome</keyword>